<dbReference type="PROSITE" id="PS00107">
    <property type="entry name" value="PROTEIN_KINASE_ATP"/>
    <property type="match status" value="1"/>
</dbReference>
<keyword evidence="3" id="KW-0808">Transferase</keyword>
<keyword evidence="10 14" id="KW-0472">Membrane</keyword>
<dbReference type="GO" id="GO:0005886">
    <property type="term" value="C:plasma membrane"/>
    <property type="evidence" value="ECO:0007669"/>
    <property type="project" value="UniProtKB-SubCell"/>
</dbReference>
<sequence length="749" mass="80821">MSPSRTSPCLFLLLVFLSFSIPSTFSSPLSTISISHFSNVTLVCALVQSSPTNFFDLNCTALPYRTQRSYPSGAVPYAAVAAGDDFLCALTSPPDNSNATMRWWHFAIHGSDPGKRIYRGPSLVALAAGDSRVCGLIGDARKPTCWRWPEVSFPAGLSFTDIAVGRDFVCGLSNYGSIKCFGNDSDIVGREHPGNFSSVAAGSRHACGITTDGKLSCWGAGAPKVPDFPTGIVSMALGANRTCVLRANGTVLCWGDNPQLPCDIAAEEFITIEAKGDAVCGILTANFSVVCWGSEIFRQNHVVYDRAKPGTCVPTSRCNCSFFPGSGSFCSDNQVICQPCNLRLKSSSPPPFPPPTNSTQSSGGTSSSKKGRLVFIVLGSVGLGLGISAAIGFVVFKHCTKRSNGRVHDTLGMGSMRPTPRVGPILDGRLGPFVEEFSMEALLRATDDFAESHKIGSGSFGLVYRATLADGRVVAIKRAHLASSSSRTIHKRRVQERAFLSELAVLSRVNHKNLVRLFGYCQEHGEKVLVYELMANGTLHDHLHKLKNSPLNSWKARLKVALDAARGIEYLHRYAVPAIIHRDIKSSNILLDVEWTAKVADFGLSLTSPGDEISAAGTVGYMDPEYYRLQRLTAKSDVYSFGVVLLELVTGCKAIHRSGEGSDSPRNVVEMAVPWIEADEVDRVLDRRIAPPTPAEVEAVAYVGYVAAECVRPEGRERPEMSEVVAALERAVAACWVAGLDRSETQRSR</sequence>
<keyword evidence="8 12" id="KW-0067">ATP-binding</keyword>
<dbReference type="PROSITE" id="PS00108">
    <property type="entry name" value="PROTEIN_KINASE_ST"/>
    <property type="match status" value="1"/>
</dbReference>
<dbReference type="InterPro" id="IPR009091">
    <property type="entry name" value="RCC1/BLIP-II"/>
</dbReference>
<evidence type="ECO:0000256" key="7">
    <source>
        <dbReference type="ARBA" id="ARBA00022777"/>
    </source>
</evidence>
<keyword evidence="11" id="KW-1015">Disulfide bond</keyword>
<evidence type="ECO:0000256" key="8">
    <source>
        <dbReference type="ARBA" id="ARBA00022840"/>
    </source>
</evidence>
<dbReference type="Gene3D" id="1.10.510.10">
    <property type="entry name" value="Transferase(Phosphotransferase) domain 1"/>
    <property type="match status" value="1"/>
</dbReference>
<evidence type="ECO:0000256" key="13">
    <source>
        <dbReference type="SAM" id="MobiDB-lite"/>
    </source>
</evidence>
<dbReference type="InterPro" id="IPR000719">
    <property type="entry name" value="Prot_kinase_dom"/>
</dbReference>
<feature type="chain" id="PRO_5034351503" evidence="15">
    <location>
        <begin position="27"/>
        <end position="749"/>
    </location>
</feature>
<evidence type="ECO:0000256" key="14">
    <source>
        <dbReference type="SAM" id="Phobius"/>
    </source>
</evidence>
<feature type="signal peptide" evidence="15">
    <location>
        <begin position="1"/>
        <end position="26"/>
    </location>
</feature>
<evidence type="ECO:0000256" key="3">
    <source>
        <dbReference type="ARBA" id="ARBA00022679"/>
    </source>
</evidence>
<dbReference type="CDD" id="cd14066">
    <property type="entry name" value="STKc_IRAK"/>
    <property type="match status" value="1"/>
</dbReference>
<dbReference type="PANTHER" id="PTHR46146:SF4">
    <property type="entry name" value="SERINE_THREONINE-PROTEIN KINASE-LIKE PROTEIN CCR4"/>
    <property type="match status" value="1"/>
</dbReference>
<keyword evidence="7" id="KW-0418">Kinase</keyword>
<feature type="compositionally biased region" description="Low complexity" evidence="13">
    <location>
        <begin position="357"/>
        <end position="368"/>
    </location>
</feature>
<feature type="domain" description="Protein kinase" evidence="16">
    <location>
        <begin position="449"/>
        <end position="732"/>
    </location>
</feature>
<keyword evidence="5 15" id="KW-0732">Signal</keyword>
<keyword evidence="17" id="KW-1185">Reference proteome</keyword>
<dbReference type="Proteomes" id="UP000228380">
    <property type="component" value="Chromosome 1"/>
</dbReference>
<reference evidence="17" key="1">
    <citation type="journal article" date="2019" name="Nat. Commun.">
        <title>Genome-wide association mapping of date palm fruit traits.</title>
        <authorList>
            <person name="Hazzouri K.M."/>
            <person name="Gros-Balthazard M."/>
            <person name="Flowers J.M."/>
            <person name="Copetti D."/>
            <person name="Lemansour A."/>
            <person name="Lebrun M."/>
            <person name="Masmoudi K."/>
            <person name="Ferrand S."/>
            <person name="Dhar M.I."/>
            <person name="Fresquez Z.A."/>
            <person name="Rosas U."/>
            <person name="Zhang J."/>
            <person name="Talag J."/>
            <person name="Lee S."/>
            <person name="Kudrna D."/>
            <person name="Powell R.F."/>
            <person name="Leitch I.J."/>
            <person name="Krueger R.R."/>
            <person name="Wing R.A."/>
            <person name="Amiri K.M.A."/>
            <person name="Purugganan M.D."/>
        </authorList>
    </citation>
    <scope>NUCLEOTIDE SEQUENCE [LARGE SCALE GENOMIC DNA]</scope>
    <source>
        <strain evidence="17">cv. Khalas</strain>
    </source>
</reference>
<evidence type="ECO:0000256" key="12">
    <source>
        <dbReference type="PROSITE-ProRule" id="PRU10141"/>
    </source>
</evidence>
<evidence type="ECO:0000256" key="9">
    <source>
        <dbReference type="ARBA" id="ARBA00022989"/>
    </source>
</evidence>
<dbReference type="AlphaFoldDB" id="A0A8B7MVY1"/>
<evidence type="ECO:0000256" key="2">
    <source>
        <dbReference type="ARBA" id="ARBA00022475"/>
    </source>
</evidence>
<reference evidence="18" key="2">
    <citation type="submission" date="2025-08" db="UniProtKB">
        <authorList>
            <consortium name="RefSeq"/>
        </authorList>
    </citation>
    <scope>IDENTIFICATION</scope>
    <source>
        <tissue evidence="18">Young leaves</tissue>
    </source>
</reference>
<evidence type="ECO:0000256" key="11">
    <source>
        <dbReference type="ARBA" id="ARBA00023157"/>
    </source>
</evidence>
<dbReference type="KEGG" id="pda:108511633"/>
<dbReference type="Gene3D" id="2.130.10.30">
    <property type="entry name" value="Regulator of chromosome condensation 1/beta-lactamase-inhibitor protein II"/>
    <property type="match status" value="2"/>
</dbReference>
<proteinExistence type="predicted"/>
<dbReference type="SMART" id="SM00220">
    <property type="entry name" value="S_TKc"/>
    <property type="match status" value="1"/>
</dbReference>
<evidence type="ECO:0000256" key="1">
    <source>
        <dbReference type="ARBA" id="ARBA00004162"/>
    </source>
</evidence>
<dbReference type="InterPro" id="IPR017441">
    <property type="entry name" value="Protein_kinase_ATP_BS"/>
</dbReference>
<dbReference type="RefSeq" id="XP_017700565.3">
    <property type="nucleotide sequence ID" value="XM_017845076.3"/>
</dbReference>
<organism evidence="17 18">
    <name type="scientific">Phoenix dactylifera</name>
    <name type="common">Date palm</name>
    <dbReference type="NCBI Taxonomy" id="42345"/>
    <lineage>
        <taxon>Eukaryota</taxon>
        <taxon>Viridiplantae</taxon>
        <taxon>Streptophyta</taxon>
        <taxon>Embryophyta</taxon>
        <taxon>Tracheophyta</taxon>
        <taxon>Spermatophyta</taxon>
        <taxon>Magnoliopsida</taxon>
        <taxon>Liliopsida</taxon>
        <taxon>Arecaceae</taxon>
        <taxon>Coryphoideae</taxon>
        <taxon>Phoeniceae</taxon>
        <taxon>Phoenix</taxon>
    </lineage>
</organism>
<keyword evidence="2" id="KW-1003">Cell membrane</keyword>
<dbReference type="GO" id="GO:0005524">
    <property type="term" value="F:ATP binding"/>
    <property type="evidence" value="ECO:0007669"/>
    <property type="project" value="UniProtKB-UniRule"/>
</dbReference>
<dbReference type="Gene3D" id="3.30.200.20">
    <property type="entry name" value="Phosphorylase Kinase, domain 1"/>
    <property type="match status" value="1"/>
</dbReference>
<dbReference type="SUPFAM" id="SSF56112">
    <property type="entry name" value="Protein kinase-like (PK-like)"/>
    <property type="match status" value="1"/>
</dbReference>
<evidence type="ECO:0000256" key="4">
    <source>
        <dbReference type="ARBA" id="ARBA00022692"/>
    </source>
</evidence>
<dbReference type="InterPro" id="IPR008271">
    <property type="entry name" value="Ser/Thr_kinase_AS"/>
</dbReference>
<dbReference type="FunFam" id="1.10.510.10:FF:000468">
    <property type="entry name" value="PTI1-like tyrosine-protein kinase 3"/>
    <property type="match status" value="1"/>
</dbReference>
<evidence type="ECO:0000256" key="6">
    <source>
        <dbReference type="ARBA" id="ARBA00022741"/>
    </source>
</evidence>
<accession>A0A8B7MVY1</accession>
<dbReference type="GeneID" id="108511633"/>
<keyword evidence="4 14" id="KW-0812">Transmembrane</keyword>
<dbReference type="SUPFAM" id="SSF50985">
    <property type="entry name" value="RCC1/BLIP-II"/>
    <property type="match status" value="1"/>
</dbReference>
<dbReference type="GO" id="GO:0004672">
    <property type="term" value="F:protein kinase activity"/>
    <property type="evidence" value="ECO:0007669"/>
    <property type="project" value="InterPro"/>
</dbReference>
<feature type="region of interest" description="Disordered" evidence="13">
    <location>
        <begin position="348"/>
        <end position="368"/>
    </location>
</feature>
<evidence type="ECO:0000313" key="18">
    <source>
        <dbReference type="RefSeq" id="XP_017700565.3"/>
    </source>
</evidence>
<gene>
    <name evidence="18" type="primary">LOC108511633</name>
</gene>
<feature type="binding site" evidence="12">
    <location>
        <position position="477"/>
    </location>
    <ligand>
        <name>ATP</name>
        <dbReference type="ChEBI" id="CHEBI:30616"/>
    </ligand>
</feature>
<protein>
    <submittedName>
        <fullName evidence="18">Serine/threonine-protein kinase-like protein CCR4</fullName>
    </submittedName>
</protein>
<evidence type="ECO:0000313" key="17">
    <source>
        <dbReference type="Proteomes" id="UP000228380"/>
    </source>
</evidence>
<feature type="transmembrane region" description="Helical" evidence="14">
    <location>
        <begin position="373"/>
        <end position="396"/>
    </location>
</feature>
<dbReference type="OrthoDB" id="61110at2759"/>
<dbReference type="Pfam" id="PF13540">
    <property type="entry name" value="RCC1_2"/>
    <property type="match status" value="2"/>
</dbReference>
<dbReference type="PANTHER" id="PTHR46146">
    <property type="entry name" value="SERINE/THREONINE-PROTEIN KINASE-LIKE PROTEIN CCR4"/>
    <property type="match status" value="1"/>
</dbReference>
<keyword evidence="9 14" id="KW-1133">Transmembrane helix</keyword>
<comment type="subcellular location">
    <subcellularLocation>
        <location evidence="1">Cell membrane</location>
        <topology evidence="1">Single-pass membrane protein</topology>
    </subcellularLocation>
</comment>
<dbReference type="Pfam" id="PF00069">
    <property type="entry name" value="Pkinase"/>
    <property type="match status" value="1"/>
</dbReference>
<evidence type="ECO:0000259" key="16">
    <source>
        <dbReference type="PROSITE" id="PS50011"/>
    </source>
</evidence>
<dbReference type="PROSITE" id="PS50011">
    <property type="entry name" value="PROTEIN_KINASE_DOM"/>
    <property type="match status" value="1"/>
</dbReference>
<evidence type="ECO:0000256" key="10">
    <source>
        <dbReference type="ARBA" id="ARBA00023136"/>
    </source>
</evidence>
<keyword evidence="6 12" id="KW-0547">Nucleotide-binding</keyword>
<dbReference type="InterPro" id="IPR011009">
    <property type="entry name" value="Kinase-like_dom_sf"/>
</dbReference>
<evidence type="ECO:0000256" key="5">
    <source>
        <dbReference type="ARBA" id="ARBA00022729"/>
    </source>
</evidence>
<name>A0A8B7MVY1_PHODC</name>
<evidence type="ECO:0000256" key="15">
    <source>
        <dbReference type="SAM" id="SignalP"/>
    </source>
</evidence>